<evidence type="ECO:0000313" key="9">
    <source>
        <dbReference type="EMBL" id="MDO6412764.1"/>
    </source>
</evidence>
<evidence type="ECO:0000256" key="4">
    <source>
        <dbReference type="ARBA" id="ARBA00022679"/>
    </source>
</evidence>
<comment type="caution">
    <text evidence="9">The sequence shown here is derived from an EMBL/GenBank/DDBJ whole genome shotgun (WGS) entry which is preliminary data.</text>
</comment>
<feature type="transmembrane region" description="Helical" evidence="8">
    <location>
        <begin position="101"/>
        <end position="122"/>
    </location>
</feature>
<feature type="transmembrane region" description="Helical" evidence="8">
    <location>
        <begin position="219"/>
        <end position="248"/>
    </location>
</feature>
<proteinExistence type="predicted"/>
<feature type="transmembrane region" description="Helical" evidence="8">
    <location>
        <begin position="301"/>
        <end position="320"/>
    </location>
</feature>
<dbReference type="InterPro" id="IPR050297">
    <property type="entry name" value="LipidA_mod_glycosyltrf_83"/>
</dbReference>
<feature type="transmembrane region" description="Helical" evidence="8">
    <location>
        <begin position="332"/>
        <end position="352"/>
    </location>
</feature>
<organism evidence="9 10">
    <name type="scientific">Sphingomonas natans</name>
    <dbReference type="NCBI Taxonomy" id="3063330"/>
    <lineage>
        <taxon>Bacteria</taxon>
        <taxon>Pseudomonadati</taxon>
        <taxon>Pseudomonadota</taxon>
        <taxon>Alphaproteobacteria</taxon>
        <taxon>Sphingomonadales</taxon>
        <taxon>Sphingomonadaceae</taxon>
        <taxon>Sphingomonas</taxon>
    </lineage>
</organism>
<evidence type="ECO:0000256" key="1">
    <source>
        <dbReference type="ARBA" id="ARBA00004651"/>
    </source>
</evidence>
<dbReference type="EMBL" id="JAUOTP010000001">
    <property type="protein sequence ID" value="MDO6412764.1"/>
    <property type="molecule type" value="Genomic_DNA"/>
</dbReference>
<feature type="transmembrane region" description="Helical" evidence="8">
    <location>
        <begin position="12"/>
        <end position="32"/>
    </location>
</feature>
<keyword evidence="7 8" id="KW-0472">Membrane</keyword>
<evidence type="ECO:0000256" key="7">
    <source>
        <dbReference type="ARBA" id="ARBA00023136"/>
    </source>
</evidence>
<evidence type="ECO:0000256" key="3">
    <source>
        <dbReference type="ARBA" id="ARBA00022676"/>
    </source>
</evidence>
<reference evidence="9" key="1">
    <citation type="submission" date="2023-07" db="EMBL/GenBank/DDBJ databases">
        <authorList>
            <person name="Kim M."/>
        </authorList>
    </citation>
    <scope>NUCLEOTIDE SEQUENCE</scope>
    <source>
        <strain evidence="9">BIUV-7</strain>
    </source>
</reference>
<evidence type="ECO:0000313" key="10">
    <source>
        <dbReference type="Proteomes" id="UP001169764"/>
    </source>
</evidence>
<evidence type="ECO:0000256" key="8">
    <source>
        <dbReference type="SAM" id="Phobius"/>
    </source>
</evidence>
<feature type="transmembrane region" description="Helical" evidence="8">
    <location>
        <begin position="268"/>
        <end position="289"/>
    </location>
</feature>
<dbReference type="RefSeq" id="WP_303539100.1">
    <property type="nucleotide sequence ID" value="NZ_JAUOTP010000001.1"/>
</dbReference>
<sequence>MIKRAPALRLPAWALALLIAILALDVVSLLGATRTIIGYRYNVDYGEGIVWQQMINMVAGRGYSPIGVFPAIVYHYPPVYHLAVAALVRVTGADPLFTGRALSFAATLASAVAVGLIARAAIATVGDRRTAIAGGLFAGLLFPVCQPVAEWSATMRVDMLACLFTLCGLLLTIMALRRPRLILAAALCFTLGVYTKQVTVAAPAAAILGLLLTRPRLGWTCLVACLVIGLAALGTLTLMTHGGFLRHIVLYNMNRNEAHRLWSLLPPLRAHVAFVLMALLGCGIAWASFRRESGGSERRAILLILGLYLILRTLMLAMIVKSGGSSNYLIEWFAPLAILAALGASPAFAFAVGERPPAGWPFSPESVAPTLLLIAAAIQAIPLAQWGDFTAAAHAKAGRLDRLVHAIHATPAPVISDDMTLLIRAGRSAEWEPAIAAELAALGRYDEPAFVALVRRRCFGGFITDGDRGDTTYDSRYNPAVADAMDATYPRRFIYAGMVLHLPPHGLAPRDCPGIR</sequence>
<dbReference type="Proteomes" id="UP001169764">
    <property type="component" value="Unassembled WGS sequence"/>
</dbReference>
<dbReference type="PANTHER" id="PTHR33908">
    <property type="entry name" value="MANNOSYLTRANSFERASE YKCB-RELATED"/>
    <property type="match status" value="1"/>
</dbReference>
<accession>A0ABT8Y366</accession>
<evidence type="ECO:0000256" key="6">
    <source>
        <dbReference type="ARBA" id="ARBA00022989"/>
    </source>
</evidence>
<keyword evidence="2" id="KW-1003">Cell membrane</keyword>
<evidence type="ECO:0000256" key="2">
    <source>
        <dbReference type="ARBA" id="ARBA00022475"/>
    </source>
</evidence>
<evidence type="ECO:0000256" key="5">
    <source>
        <dbReference type="ARBA" id="ARBA00022692"/>
    </source>
</evidence>
<keyword evidence="3" id="KW-0328">Glycosyltransferase</keyword>
<evidence type="ECO:0008006" key="11">
    <source>
        <dbReference type="Google" id="ProtNLM"/>
    </source>
</evidence>
<gene>
    <name evidence="9" type="ORF">Q4F19_00050</name>
</gene>
<keyword evidence="6 8" id="KW-1133">Transmembrane helix</keyword>
<feature type="transmembrane region" description="Helical" evidence="8">
    <location>
        <begin position="157"/>
        <end position="176"/>
    </location>
</feature>
<protein>
    <recommendedName>
        <fullName evidence="11">Glycosyltransferase RgtA/B/C/D-like domain-containing protein</fullName>
    </recommendedName>
</protein>
<keyword evidence="5 8" id="KW-0812">Transmembrane</keyword>
<dbReference type="PANTHER" id="PTHR33908:SF11">
    <property type="entry name" value="MEMBRANE PROTEIN"/>
    <property type="match status" value="1"/>
</dbReference>
<keyword evidence="4" id="KW-0808">Transferase</keyword>
<comment type="subcellular location">
    <subcellularLocation>
        <location evidence="1">Cell membrane</location>
        <topology evidence="1">Multi-pass membrane protein</topology>
    </subcellularLocation>
</comment>
<name>A0ABT8Y366_9SPHN</name>
<feature type="transmembrane region" description="Helical" evidence="8">
    <location>
        <begin position="182"/>
        <end position="212"/>
    </location>
</feature>
<keyword evidence="10" id="KW-1185">Reference proteome</keyword>